<dbReference type="GO" id="GO:0003700">
    <property type="term" value="F:DNA-binding transcription factor activity"/>
    <property type="evidence" value="ECO:0007669"/>
    <property type="project" value="InterPro"/>
</dbReference>
<dbReference type="InterPro" id="IPR003340">
    <property type="entry name" value="B3_DNA-bd"/>
</dbReference>
<evidence type="ECO:0000256" key="2">
    <source>
        <dbReference type="ARBA" id="ARBA00023015"/>
    </source>
</evidence>
<evidence type="ECO:0000256" key="4">
    <source>
        <dbReference type="ARBA" id="ARBA00023163"/>
    </source>
</evidence>
<comment type="subcellular location">
    <subcellularLocation>
        <location evidence="1">Nucleus</location>
    </subcellularLocation>
</comment>
<evidence type="ECO:0000313" key="9">
    <source>
        <dbReference type="Proteomes" id="UP000663760"/>
    </source>
</evidence>
<gene>
    <name evidence="8" type="ORF">SI8410_02002450</name>
</gene>
<dbReference type="CDD" id="cd10017">
    <property type="entry name" value="B3_DNA"/>
    <property type="match status" value="1"/>
</dbReference>
<dbReference type="Gene3D" id="2.40.330.10">
    <property type="entry name" value="DNA-binding pseudobarrel domain"/>
    <property type="match status" value="1"/>
</dbReference>
<keyword evidence="2" id="KW-0805">Transcription regulation</keyword>
<keyword evidence="5" id="KW-0539">Nucleus</keyword>
<evidence type="ECO:0000256" key="5">
    <source>
        <dbReference type="ARBA" id="ARBA00023242"/>
    </source>
</evidence>
<dbReference type="OrthoDB" id="757982at2759"/>
<dbReference type="InterPro" id="IPR044800">
    <property type="entry name" value="LEC2-like"/>
</dbReference>
<evidence type="ECO:0000256" key="6">
    <source>
        <dbReference type="SAM" id="MobiDB-lite"/>
    </source>
</evidence>
<evidence type="ECO:0000313" key="8">
    <source>
        <dbReference type="EMBL" id="CAA7391076.1"/>
    </source>
</evidence>
<dbReference type="GO" id="GO:0003677">
    <property type="term" value="F:DNA binding"/>
    <property type="evidence" value="ECO:0007669"/>
    <property type="project" value="UniProtKB-KW"/>
</dbReference>
<dbReference type="SUPFAM" id="SSF101936">
    <property type="entry name" value="DNA-binding pseudobarrel domain"/>
    <property type="match status" value="1"/>
</dbReference>
<dbReference type="InterPro" id="IPR015300">
    <property type="entry name" value="DNA-bd_pseudobarrel_sf"/>
</dbReference>
<feature type="compositionally biased region" description="Low complexity" evidence="6">
    <location>
        <begin position="27"/>
        <end position="39"/>
    </location>
</feature>
<evidence type="ECO:0000256" key="3">
    <source>
        <dbReference type="ARBA" id="ARBA00023125"/>
    </source>
</evidence>
<keyword evidence="3" id="KW-0238">DNA-binding</keyword>
<proteinExistence type="predicted"/>
<dbReference type="AlphaFoldDB" id="A0A7I8K268"/>
<organism evidence="8 9">
    <name type="scientific">Spirodela intermedia</name>
    <name type="common">Intermediate duckweed</name>
    <dbReference type="NCBI Taxonomy" id="51605"/>
    <lineage>
        <taxon>Eukaryota</taxon>
        <taxon>Viridiplantae</taxon>
        <taxon>Streptophyta</taxon>
        <taxon>Embryophyta</taxon>
        <taxon>Tracheophyta</taxon>
        <taxon>Spermatophyta</taxon>
        <taxon>Magnoliopsida</taxon>
        <taxon>Liliopsida</taxon>
        <taxon>Araceae</taxon>
        <taxon>Lemnoideae</taxon>
        <taxon>Spirodela</taxon>
    </lineage>
</organism>
<dbReference type="EMBL" id="LR746265">
    <property type="protein sequence ID" value="CAA7391076.1"/>
    <property type="molecule type" value="Genomic_DNA"/>
</dbReference>
<feature type="domain" description="TF-B3" evidence="7">
    <location>
        <begin position="171"/>
        <end position="271"/>
    </location>
</feature>
<keyword evidence="9" id="KW-1185">Reference proteome</keyword>
<dbReference type="PANTHER" id="PTHR31140:SF90">
    <property type="entry name" value="B3 DOMAIN-CONTAINING TRANSCRIPTION FACTOR LEC2"/>
    <property type="match status" value="1"/>
</dbReference>
<keyword evidence="4" id="KW-0804">Transcription</keyword>
<reference evidence="8" key="1">
    <citation type="submission" date="2020-02" db="EMBL/GenBank/DDBJ databases">
        <authorList>
            <person name="Scholz U."/>
            <person name="Mascher M."/>
            <person name="Fiebig A."/>
        </authorList>
    </citation>
    <scope>NUCLEOTIDE SEQUENCE</scope>
</reference>
<evidence type="ECO:0000256" key="1">
    <source>
        <dbReference type="ARBA" id="ARBA00004123"/>
    </source>
</evidence>
<dbReference type="Pfam" id="PF02362">
    <property type="entry name" value="B3"/>
    <property type="match status" value="1"/>
</dbReference>
<dbReference type="GO" id="GO:0005634">
    <property type="term" value="C:nucleus"/>
    <property type="evidence" value="ECO:0007669"/>
    <property type="project" value="UniProtKB-SubCell"/>
</dbReference>
<protein>
    <recommendedName>
        <fullName evidence="7">TF-B3 domain-containing protein</fullName>
    </recommendedName>
</protein>
<evidence type="ECO:0000259" key="7">
    <source>
        <dbReference type="SMART" id="SM01019"/>
    </source>
</evidence>
<dbReference type="SMART" id="SM01019">
    <property type="entry name" value="B3"/>
    <property type="match status" value="1"/>
</dbReference>
<accession>A0A7I8K268</accession>
<dbReference type="Proteomes" id="UP000663760">
    <property type="component" value="Chromosome 2"/>
</dbReference>
<feature type="region of interest" description="Disordered" evidence="6">
    <location>
        <begin position="26"/>
        <end position="45"/>
    </location>
</feature>
<name>A0A7I8K268_SPIIN</name>
<sequence length="276" mass="30658">MNPHNLSLPFPTINDEASPVLLRGAMDSRASSSSKTARAAKSKDKGKAVVEAIPLSQMMVDENRSFISQYRAHPSPTRGAAVAAPWSCTRFSGSSSSRALGNNESFASGPLAVTSPSASKRPGVTPSVFLLIKQQRKILVLVTCSIVKCGDGCSNSHQQCEVEEREWILILHKVLQKTDVGGLHRIILPKRDAEANLPRLENVGTVLEMLDMAYHITWKFKYRFWPGSKSRVYVLENTEKFVKKHKLEAGDRIGIYRKETSKHYVVRREKTVGLPD</sequence>
<dbReference type="PANTHER" id="PTHR31140">
    <property type="entry name" value="B3 DOMAIN-CONTAINING TRANSCRIPTION FACTOR ABI3"/>
    <property type="match status" value="1"/>
</dbReference>